<dbReference type="AlphaFoldDB" id="A0A3B1DZV8"/>
<organism evidence="2">
    <name type="scientific">hydrothermal vent metagenome</name>
    <dbReference type="NCBI Taxonomy" id="652676"/>
    <lineage>
        <taxon>unclassified sequences</taxon>
        <taxon>metagenomes</taxon>
        <taxon>ecological metagenomes</taxon>
    </lineage>
</organism>
<name>A0A3B1DZV8_9ZZZZ</name>
<dbReference type="GO" id="GO:0015385">
    <property type="term" value="F:sodium:proton antiporter activity"/>
    <property type="evidence" value="ECO:0007669"/>
    <property type="project" value="TreeGrafter"/>
</dbReference>
<feature type="transmembrane region" description="Helical" evidence="1">
    <location>
        <begin position="64"/>
        <end position="86"/>
    </location>
</feature>
<gene>
    <name evidence="2" type="ORF">MNBD_UNCLBAC01-1036</name>
</gene>
<keyword evidence="1" id="KW-0812">Transmembrane</keyword>
<keyword evidence="1" id="KW-1133">Transmembrane helix</keyword>
<feature type="transmembrane region" description="Helical" evidence="1">
    <location>
        <begin position="39"/>
        <end position="58"/>
    </location>
</feature>
<dbReference type="InterPro" id="IPR005133">
    <property type="entry name" value="PhaG_MnhG_YufB"/>
</dbReference>
<dbReference type="EMBL" id="UOGJ01000152">
    <property type="protein sequence ID" value="VAX38205.1"/>
    <property type="molecule type" value="Genomic_DNA"/>
</dbReference>
<dbReference type="PANTHER" id="PTHR34703:SF1">
    <property type="entry name" value="ANTIPORTER SUBUNIT MNHG2-RELATED"/>
    <property type="match status" value="1"/>
</dbReference>
<keyword evidence="1" id="KW-0472">Membrane</keyword>
<proteinExistence type="predicted"/>
<evidence type="ECO:0000313" key="2">
    <source>
        <dbReference type="EMBL" id="VAX38205.1"/>
    </source>
</evidence>
<sequence>MLISEYISIVLIGIGVIFFIMGILGLLRFPDVYTRLHALTKADNVGLGFIILGLAIQIGEVRVLLKFLLIWLLVLIASATSCYLVAREALRMGIEPWKKS</sequence>
<evidence type="ECO:0000256" key="1">
    <source>
        <dbReference type="SAM" id="Phobius"/>
    </source>
</evidence>
<dbReference type="Pfam" id="PF03334">
    <property type="entry name" value="PhaG_MnhG_YufB"/>
    <property type="match status" value="1"/>
</dbReference>
<reference evidence="2" key="1">
    <citation type="submission" date="2018-06" db="EMBL/GenBank/DDBJ databases">
        <authorList>
            <person name="Zhirakovskaya E."/>
        </authorList>
    </citation>
    <scope>NUCLEOTIDE SEQUENCE</scope>
</reference>
<feature type="transmembrane region" description="Helical" evidence="1">
    <location>
        <begin position="6"/>
        <end position="27"/>
    </location>
</feature>
<accession>A0A3B1DZV8</accession>
<protein>
    <submittedName>
        <fullName evidence="2">Na(+) H(+) antiporter subunit G</fullName>
    </submittedName>
</protein>
<dbReference type="PANTHER" id="PTHR34703">
    <property type="entry name" value="ANTIPORTER SUBUNIT MNHG2-RELATED"/>
    <property type="match status" value="1"/>
</dbReference>
<dbReference type="NCBIfam" id="TIGR01300">
    <property type="entry name" value="CPA3_mnhG_phaG"/>
    <property type="match status" value="1"/>
</dbReference>